<dbReference type="Ensembl" id="ENSSFOT00015042099.1">
    <property type="protein sequence ID" value="ENSSFOP00015068782.1"/>
    <property type="gene ID" value="ENSSFOG00015026367.1"/>
</dbReference>
<dbReference type="InterPro" id="IPR043502">
    <property type="entry name" value="DNA/RNA_pol_sf"/>
</dbReference>
<reference evidence="4" key="3">
    <citation type="submission" date="2025-09" db="UniProtKB">
        <authorList>
            <consortium name="Ensembl"/>
        </authorList>
    </citation>
    <scope>IDENTIFICATION</scope>
</reference>
<dbReference type="OrthoDB" id="410381at2759"/>
<reference evidence="4" key="2">
    <citation type="submission" date="2025-08" db="UniProtKB">
        <authorList>
            <consortium name="Ensembl"/>
        </authorList>
    </citation>
    <scope>IDENTIFICATION</scope>
</reference>
<evidence type="ECO:0000313" key="5">
    <source>
        <dbReference type="Proteomes" id="UP000694397"/>
    </source>
</evidence>
<comment type="similarity">
    <text evidence="1">Belongs to the beta type-B retroviral polymerase family. HERV class-II K(HML-2) pol subfamily.</text>
</comment>
<dbReference type="PANTHER" id="PTHR47027:SF20">
    <property type="entry name" value="REVERSE TRANSCRIPTASE-LIKE PROTEIN WITH RNA-DIRECTED DNA POLYMERASE DOMAIN"/>
    <property type="match status" value="1"/>
</dbReference>
<dbReference type="EC" id="3.1.26.4" evidence="2"/>
<dbReference type="Pfam" id="PF00078">
    <property type="entry name" value="RVT_1"/>
    <property type="match status" value="1"/>
</dbReference>
<dbReference type="PROSITE" id="PS50878">
    <property type="entry name" value="RT_POL"/>
    <property type="match status" value="1"/>
</dbReference>
<evidence type="ECO:0000256" key="2">
    <source>
        <dbReference type="ARBA" id="ARBA00012180"/>
    </source>
</evidence>
<proteinExistence type="inferred from homology"/>
<dbReference type="CDD" id="cd01650">
    <property type="entry name" value="RT_nLTR_like"/>
    <property type="match status" value="1"/>
</dbReference>
<dbReference type="InterPro" id="IPR043128">
    <property type="entry name" value="Rev_trsase/Diguanyl_cyclase"/>
</dbReference>
<dbReference type="InterPro" id="IPR000477">
    <property type="entry name" value="RT_dom"/>
</dbReference>
<dbReference type="Proteomes" id="UP000694397">
    <property type="component" value="Chromosome 16"/>
</dbReference>
<evidence type="ECO:0000313" key="4">
    <source>
        <dbReference type="Ensembl" id="ENSSFOP00015068782.1"/>
    </source>
</evidence>
<dbReference type="AlphaFoldDB" id="A0A8D0CID4"/>
<evidence type="ECO:0000256" key="1">
    <source>
        <dbReference type="ARBA" id="ARBA00010879"/>
    </source>
</evidence>
<dbReference type="SUPFAM" id="SSF56672">
    <property type="entry name" value="DNA/RNA polymerases"/>
    <property type="match status" value="1"/>
</dbReference>
<dbReference type="GO" id="GO:0004523">
    <property type="term" value="F:RNA-DNA hybrid ribonuclease activity"/>
    <property type="evidence" value="ECO:0007669"/>
    <property type="project" value="UniProtKB-EC"/>
</dbReference>
<organism evidence="4 5">
    <name type="scientific">Scleropages formosus</name>
    <name type="common">Asian bonytongue</name>
    <name type="synonym">Osteoglossum formosum</name>
    <dbReference type="NCBI Taxonomy" id="113540"/>
    <lineage>
        <taxon>Eukaryota</taxon>
        <taxon>Metazoa</taxon>
        <taxon>Chordata</taxon>
        <taxon>Craniata</taxon>
        <taxon>Vertebrata</taxon>
        <taxon>Euteleostomi</taxon>
        <taxon>Actinopterygii</taxon>
        <taxon>Neopterygii</taxon>
        <taxon>Teleostei</taxon>
        <taxon>Osteoglossocephala</taxon>
        <taxon>Osteoglossomorpha</taxon>
        <taxon>Osteoglossiformes</taxon>
        <taxon>Osteoglossidae</taxon>
        <taxon>Scleropages</taxon>
    </lineage>
</organism>
<evidence type="ECO:0000259" key="3">
    <source>
        <dbReference type="PROSITE" id="PS50878"/>
    </source>
</evidence>
<dbReference type="GeneTree" id="ENSGT00940000170074"/>
<dbReference type="Gene3D" id="3.30.70.270">
    <property type="match status" value="1"/>
</dbReference>
<accession>A0A8D0CID4</accession>
<protein>
    <recommendedName>
        <fullName evidence="2">ribonuclease H</fullName>
        <ecNumber evidence="2">3.1.26.4</ecNumber>
    </recommendedName>
</protein>
<feature type="domain" description="Reverse transcriptase" evidence="3">
    <location>
        <begin position="1"/>
        <end position="193"/>
    </location>
</feature>
<name>A0A8D0CID4_SCLFO</name>
<reference evidence="4 5" key="1">
    <citation type="submission" date="2019-04" db="EMBL/GenBank/DDBJ databases">
        <authorList>
            <consortium name="Wellcome Sanger Institute Data Sharing"/>
        </authorList>
    </citation>
    <scope>NUCLEOTIDE SEQUENCE [LARGE SCALE GENOMIC DNA]</scope>
</reference>
<dbReference type="PANTHER" id="PTHR47027">
    <property type="entry name" value="REVERSE TRANSCRIPTASE DOMAIN-CONTAINING PROTEIN"/>
    <property type="match status" value="1"/>
</dbReference>
<keyword evidence="5" id="KW-1185">Reference proteome</keyword>
<sequence>MDHIFTLTQLLERAKEYRLPLCVAFVDYEKAFDSVEINAVLKSLEMQGVEAQYIELLREANSGCTTDIALLSSPIRIPVEKGVKQGDTISPKLFTTCLEQIFRDIDWKGGVNINGELLTHLRFADDIVLVAETTDLLQTMLTELDIRSSRVGLKMNRMKTKFMRSDYATRGRIVVQGDEIEEVEEYVYLGQEVNMRRDMEKEISRRIRAGWKAFNSIKDVLKGKLDKTTRANLFNGTVLPAMLYGSETWATTKREEQRLVTAQRAMERSMLGISLREHIRSETIREKSGVRDIINEYEKQKLRWAGHVARFTDNRWTRAIVEWYPRERKRPLGRPPKRWIDDIRKTFGATWMRKARSREEWEACCDQRSRFDAR</sequence>